<dbReference type="SUPFAM" id="SSF51556">
    <property type="entry name" value="Metallo-dependent hydrolases"/>
    <property type="match status" value="1"/>
</dbReference>
<sequence>MLTRADHVTRSFIRCCDVTYGLIDIHVHLREPGATHKEDFSSGTAAALAAGGGWCRCDFALFLGASTENAASLSPIASSAAGLKMYLNDTYTQLKMDNVSVWMEHFEKWPAHLPIVAHAEKQTVAAILMVAQLYHRPVHICHVAKKEEILIIKAAKQKGIQVTCEVAPLPR</sequence>
<dbReference type="RefSeq" id="XP_041420097.1">
    <property type="nucleotide sequence ID" value="XM_041564163.1"/>
</dbReference>
<dbReference type="GO" id="GO:0006145">
    <property type="term" value="P:purine nucleobase catabolic process"/>
    <property type="evidence" value="ECO:0007669"/>
    <property type="project" value="TreeGrafter"/>
</dbReference>
<dbReference type="PANTHER" id="PTHR43668">
    <property type="entry name" value="ALLANTOINASE"/>
    <property type="match status" value="1"/>
</dbReference>
<reference evidence="4" key="1">
    <citation type="submission" date="2025-08" db="UniProtKB">
        <authorList>
            <consortium name="RefSeq"/>
        </authorList>
    </citation>
    <scope>IDENTIFICATION</scope>
    <source>
        <strain evidence="4">J_2021</strain>
        <tissue evidence="4">Erythrocytes</tissue>
    </source>
</reference>
<dbReference type="InterPro" id="IPR050138">
    <property type="entry name" value="DHOase/Allantoinase_Hydrolase"/>
</dbReference>
<accession>A0A8J1KRZ3</accession>
<dbReference type="PROSITE" id="PS00482">
    <property type="entry name" value="DIHYDROOROTASE_1"/>
    <property type="match status" value="1"/>
</dbReference>
<evidence type="ECO:0000313" key="4">
    <source>
        <dbReference type="RefSeq" id="XP_041420097.1"/>
    </source>
</evidence>
<dbReference type="GO" id="GO:0004038">
    <property type="term" value="F:allantoinase activity"/>
    <property type="evidence" value="ECO:0007669"/>
    <property type="project" value="TreeGrafter"/>
</dbReference>
<dbReference type="AlphaFoldDB" id="A0A8J1KRZ3"/>
<proteinExistence type="predicted"/>
<dbReference type="InterPro" id="IPR002195">
    <property type="entry name" value="Dihydroorotase_CS"/>
</dbReference>
<dbReference type="GO" id="GO:0046872">
    <property type="term" value="F:metal ion binding"/>
    <property type="evidence" value="ECO:0007669"/>
    <property type="project" value="UniProtKB-KW"/>
</dbReference>
<dbReference type="GeneID" id="121394146"/>
<dbReference type="OrthoDB" id="434at2759"/>
<name>A0A8J1KRZ3_XENLA</name>
<dbReference type="GO" id="GO:0005737">
    <property type="term" value="C:cytoplasm"/>
    <property type="evidence" value="ECO:0007669"/>
    <property type="project" value="TreeGrafter"/>
</dbReference>
<gene>
    <name evidence="4" type="primary">LOC121394146</name>
</gene>
<evidence type="ECO:0000313" key="3">
    <source>
        <dbReference type="Proteomes" id="UP000186698"/>
    </source>
</evidence>
<dbReference type="PANTHER" id="PTHR43668:SF2">
    <property type="entry name" value="ALLANTOINASE"/>
    <property type="match status" value="1"/>
</dbReference>
<dbReference type="Proteomes" id="UP000186698">
    <property type="component" value="Chromosome 5S"/>
</dbReference>
<protein>
    <submittedName>
        <fullName evidence="4">CAD protein-like</fullName>
    </submittedName>
</protein>
<organism evidence="3 4">
    <name type="scientific">Xenopus laevis</name>
    <name type="common">African clawed frog</name>
    <dbReference type="NCBI Taxonomy" id="8355"/>
    <lineage>
        <taxon>Eukaryota</taxon>
        <taxon>Metazoa</taxon>
        <taxon>Chordata</taxon>
        <taxon>Craniata</taxon>
        <taxon>Vertebrata</taxon>
        <taxon>Euteleostomi</taxon>
        <taxon>Amphibia</taxon>
        <taxon>Batrachia</taxon>
        <taxon>Anura</taxon>
        <taxon>Pipoidea</taxon>
        <taxon>Pipidae</taxon>
        <taxon>Xenopodinae</taxon>
        <taxon>Xenopus</taxon>
        <taxon>Xenopus</taxon>
    </lineage>
</organism>
<dbReference type="Gene3D" id="3.20.20.140">
    <property type="entry name" value="Metal-dependent hydrolases"/>
    <property type="match status" value="1"/>
</dbReference>
<evidence type="ECO:0000256" key="1">
    <source>
        <dbReference type="ARBA" id="ARBA00022723"/>
    </source>
</evidence>
<keyword evidence="1" id="KW-0479">Metal-binding</keyword>
<dbReference type="InterPro" id="IPR032466">
    <property type="entry name" value="Metal_Hydrolase"/>
</dbReference>
<keyword evidence="3" id="KW-1185">Reference proteome</keyword>
<keyword evidence="2" id="KW-0378">Hydrolase</keyword>
<dbReference type="KEGG" id="xla:121394146"/>
<evidence type="ECO:0000256" key="2">
    <source>
        <dbReference type="ARBA" id="ARBA00022801"/>
    </source>
</evidence>